<dbReference type="AlphaFoldDB" id="A0A174CCQ3"/>
<protein>
    <submittedName>
        <fullName evidence="2">Uncharacterized protein</fullName>
    </submittedName>
</protein>
<feature type="transmembrane region" description="Helical" evidence="1">
    <location>
        <begin position="12"/>
        <end position="36"/>
    </location>
</feature>
<proteinExistence type="predicted"/>
<reference evidence="4 7" key="2">
    <citation type="submission" date="2019-07" db="EMBL/GenBank/DDBJ databases">
        <authorList>
            <person name="Hibberd C M."/>
            <person name="Gehrig L. J."/>
            <person name="Chang H.-W."/>
            <person name="Venkatesh S."/>
        </authorList>
    </citation>
    <scope>NUCLEOTIDE SEQUENCE [LARGE SCALE GENOMIC DNA]</scope>
    <source>
        <strain evidence="4">Ruminococcus_obeum_SSTS_Bg7063</strain>
    </source>
</reference>
<sequence length="50" mass="5280">MNEKIYKTMSRTGACSIAVGIITLVTGVAAGVLMIVSGSRLLKRKSDILI</sequence>
<evidence type="ECO:0000313" key="4">
    <source>
        <dbReference type="EMBL" id="VUW98644.1"/>
    </source>
</evidence>
<dbReference type="EMBL" id="CABHNB010000013">
    <property type="protein sequence ID" value="VUW98644.1"/>
    <property type="molecule type" value="Genomic_DNA"/>
</dbReference>
<evidence type="ECO:0000313" key="2">
    <source>
        <dbReference type="EMBL" id="CUO11212.1"/>
    </source>
</evidence>
<dbReference type="Proteomes" id="UP000409147">
    <property type="component" value="Unassembled WGS sequence"/>
</dbReference>
<evidence type="ECO:0000313" key="6">
    <source>
        <dbReference type="Proteomes" id="UP000095413"/>
    </source>
</evidence>
<evidence type="ECO:0000313" key="7">
    <source>
        <dbReference type="Proteomes" id="UP000409147"/>
    </source>
</evidence>
<dbReference type="Proteomes" id="UP000095409">
    <property type="component" value="Unassembled WGS sequence"/>
</dbReference>
<reference evidence="5 6" key="1">
    <citation type="submission" date="2015-09" db="EMBL/GenBank/DDBJ databases">
        <authorList>
            <consortium name="Pathogen Informatics"/>
        </authorList>
    </citation>
    <scope>NUCLEOTIDE SEQUENCE [LARGE SCALE GENOMIC DNA]</scope>
    <source>
        <strain evidence="2 5">2789STDY5608837</strain>
        <strain evidence="3 6">2789STDY5834921</strain>
    </source>
</reference>
<dbReference type="EMBL" id="CYZD01000006">
    <property type="protein sequence ID" value="CUO11212.1"/>
    <property type="molecule type" value="Genomic_DNA"/>
</dbReference>
<keyword evidence="7" id="KW-1185">Reference proteome</keyword>
<dbReference type="Proteomes" id="UP000095413">
    <property type="component" value="Unassembled WGS sequence"/>
</dbReference>
<organism evidence="2 5">
    <name type="scientific">Blautia obeum</name>
    <dbReference type="NCBI Taxonomy" id="40520"/>
    <lineage>
        <taxon>Bacteria</taxon>
        <taxon>Bacillati</taxon>
        <taxon>Bacillota</taxon>
        <taxon>Clostridia</taxon>
        <taxon>Lachnospirales</taxon>
        <taxon>Lachnospiraceae</taxon>
        <taxon>Blautia</taxon>
    </lineage>
</organism>
<evidence type="ECO:0000313" key="5">
    <source>
        <dbReference type="Proteomes" id="UP000095409"/>
    </source>
</evidence>
<gene>
    <name evidence="2" type="ORF">ERS852394_01485</name>
    <name evidence="3" type="ORF">ERS852533_02548</name>
    <name evidence="4" type="ORF">ROSSTS7063_00982</name>
</gene>
<keyword evidence="1" id="KW-0472">Membrane</keyword>
<accession>A0A174CCQ3</accession>
<dbReference type="EMBL" id="CZBA01000016">
    <property type="protein sequence ID" value="CUP78788.1"/>
    <property type="molecule type" value="Genomic_DNA"/>
</dbReference>
<evidence type="ECO:0000256" key="1">
    <source>
        <dbReference type="SAM" id="Phobius"/>
    </source>
</evidence>
<keyword evidence="1" id="KW-1133">Transmembrane helix</keyword>
<name>A0A174CCQ3_9FIRM</name>
<keyword evidence="1" id="KW-0812">Transmembrane</keyword>
<dbReference type="RefSeq" id="WP_005425210.1">
    <property type="nucleotide sequence ID" value="NZ_CABHNB010000013.1"/>
</dbReference>
<dbReference type="GeneID" id="79803640"/>
<evidence type="ECO:0000313" key="3">
    <source>
        <dbReference type="EMBL" id="CUP78788.1"/>
    </source>
</evidence>